<proteinExistence type="predicted"/>
<gene>
    <name evidence="1" type="ORF">PSQ39_06475</name>
</gene>
<dbReference type="EMBL" id="JAQSIO010000002">
    <property type="protein sequence ID" value="MDD0814271.1"/>
    <property type="molecule type" value="Genomic_DNA"/>
</dbReference>
<accession>A0ABT5MCH5</accession>
<evidence type="ECO:0000313" key="2">
    <source>
        <dbReference type="Proteomes" id="UP001528672"/>
    </source>
</evidence>
<sequence length="190" mass="21038">MHEEPIFQDVGHALHVSYLLVGQPATRPSPTGTLIDRLVKENHVWDGIPAPRASRCNFRGLDPLEVRGQCAQVVGMAERLLHPAELAAVRAIYGWQLEKSKGVRGMADYCRPMLGDLSEDCCLYLGWHVFGTQEQRKGISVGAIADKFCRSTQALTYAASLLRKNGQAYHKRACDSLWTRFTEGGLVPSC</sequence>
<reference evidence="1 2" key="1">
    <citation type="submission" date="2023-02" db="EMBL/GenBank/DDBJ databases">
        <title>Bacterial whole genome sequence for Curvibacter sp. HBC28.</title>
        <authorList>
            <person name="Le V."/>
            <person name="Ko S.-R."/>
            <person name="Ahn C.-Y."/>
            <person name="Oh H.-M."/>
        </authorList>
    </citation>
    <scope>NUCLEOTIDE SEQUENCE [LARGE SCALE GENOMIC DNA]</scope>
    <source>
        <strain evidence="1 2">HBC28</strain>
    </source>
</reference>
<dbReference type="Proteomes" id="UP001528672">
    <property type="component" value="Unassembled WGS sequence"/>
</dbReference>
<keyword evidence="2" id="KW-1185">Reference proteome</keyword>
<evidence type="ECO:0000313" key="1">
    <source>
        <dbReference type="EMBL" id="MDD0814271.1"/>
    </source>
</evidence>
<comment type="caution">
    <text evidence="1">The sequence shown here is derived from an EMBL/GenBank/DDBJ whole genome shotgun (WGS) entry which is preliminary data.</text>
</comment>
<name>A0ABT5MCH5_9BURK</name>
<organism evidence="1 2">
    <name type="scientific">Curvibacter microcysteis</name>
    <dbReference type="NCBI Taxonomy" id="3026419"/>
    <lineage>
        <taxon>Bacteria</taxon>
        <taxon>Pseudomonadati</taxon>
        <taxon>Pseudomonadota</taxon>
        <taxon>Betaproteobacteria</taxon>
        <taxon>Burkholderiales</taxon>
        <taxon>Comamonadaceae</taxon>
        <taxon>Curvibacter</taxon>
    </lineage>
</organism>
<protein>
    <submittedName>
        <fullName evidence="1">Uncharacterized protein</fullName>
    </submittedName>
</protein>
<dbReference type="RefSeq" id="WP_273925893.1">
    <property type="nucleotide sequence ID" value="NZ_JAQSIO010000002.1"/>
</dbReference>